<evidence type="ECO:0000256" key="1">
    <source>
        <dbReference type="ARBA" id="ARBA00004141"/>
    </source>
</evidence>
<keyword evidence="14" id="KW-0479">Metal-binding</keyword>
<evidence type="ECO:0000256" key="4">
    <source>
        <dbReference type="ARBA" id="ARBA00008204"/>
    </source>
</evidence>
<evidence type="ECO:0000256" key="10">
    <source>
        <dbReference type="ARBA" id="ARBA00022640"/>
    </source>
</evidence>
<dbReference type="GO" id="GO:0003723">
    <property type="term" value="F:RNA binding"/>
    <property type="evidence" value="ECO:0007669"/>
    <property type="project" value="UniProtKB-KW"/>
</dbReference>
<evidence type="ECO:0000256" key="22">
    <source>
        <dbReference type="ARBA" id="ARBA00023136"/>
    </source>
</evidence>
<dbReference type="Pfam" id="PF01348">
    <property type="entry name" value="Intron_maturas2"/>
    <property type="match status" value="1"/>
</dbReference>
<keyword evidence="16 24" id="KW-0694">RNA-binding</keyword>
<keyword evidence="21" id="KW-0408">Iron</keyword>
<evidence type="ECO:0000256" key="20">
    <source>
        <dbReference type="ARBA" id="ARBA00022991"/>
    </source>
</evidence>
<evidence type="ECO:0000256" key="17">
    <source>
        <dbReference type="ARBA" id="ARBA00022982"/>
    </source>
</evidence>
<evidence type="ECO:0000256" key="25">
    <source>
        <dbReference type="SAM" id="Phobius"/>
    </source>
</evidence>
<comment type="similarity">
    <text evidence="4">Belongs to the reaction center PufL/M/PsbA/D family.</text>
</comment>
<proteinExistence type="inferred from homology"/>
<keyword evidence="7" id="KW-0150">Chloroplast</keyword>
<dbReference type="GO" id="GO:0016168">
    <property type="term" value="F:chlorophyll binding"/>
    <property type="evidence" value="ECO:0007669"/>
    <property type="project" value="UniProtKB-KW"/>
</dbReference>
<feature type="transmembrane region" description="Helical" evidence="25">
    <location>
        <begin position="487"/>
        <end position="513"/>
    </location>
</feature>
<evidence type="ECO:0000313" key="30">
    <source>
        <dbReference type="Proteomes" id="UP000775213"/>
    </source>
</evidence>
<dbReference type="GO" id="GO:0006397">
    <property type="term" value="P:mRNA processing"/>
    <property type="evidence" value="ECO:0007669"/>
    <property type="project" value="UniProtKB-KW"/>
</dbReference>
<keyword evidence="15" id="KW-0460">Magnesium</keyword>
<evidence type="ECO:0000256" key="12">
    <source>
        <dbReference type="ARBA" id="ARBA00022692"/>
    </source>
</evidence>
<evidence type="ECO:0000256" key="19">
    <source>
        <dbReference type="ARBA" id="ARBA00022990"/>
    </source>
</evidence>
<feature type="domain" description="Maturase MatK N-terminal" evidence="27">
    <location>
        <begin position="13"/>
        <end position="100"/>
    </location>
</feature>
<evidence type="ECO:0000313" key="28">
    <source>
        <dbReference type="EMBL" id="KAH0447034.1"/>
    </source>
</evidence>
<protein>
    <recommendedName>
        <fullName evidence="24">Maturase K</fullName>
    </recommendedName>
    <alternativeName>
        <fullName evidence="24">Intron maturase</fullName>
    </alternativeName>
</protein>
<evidence type="ECO:0000256" key="11">
    <source>
        <dbReference type="ARBA" id="ARBA00022664"/>
    </source>
</evidence>
<keyword evidence="23" id="KW-0604">Photosystem II</keyword>
<dbReference type="Proteomes" id="UP000775213">
    <property type="component" value="Unassembled WGS sequence"/>
</dbReference>
<dbReference type="InterPro" id="IPR000484">
    <property type="entry name" value="Photo_RC_L/M"/>
</dbReference>
<evidence type="ECO:0000259" key="26">
    <source>
        <dbReference type="Pfam" id="PF01348"/>
    </source>
</evidence>
<comment type="caution">
    <text evidence="29">The sequence shown here is derived from an EMBL/GenBank/DDBJ whole genome shotgun (WGS) entry which is preliminary data.</text>
</comment>
<keyword evidence="17" id="KW-0249">Electron transport</keyword>
<dbReference type="Gene3D" id="1.20.85.10">
    <property type="entry name" value="Photosystem II protein D1-like"/>
    <property type="match status" value="1"/>
</dbReference>
<evidence type="ECO:0000256" key="6">
    <source>
        <dbReference type="ARBA" id="ARBA00022494"/>
    </source>
</evidence>
<dbReference type="PANTHER" id="PTHR34811">
    <property type="entry name" value="MATURASE K"/>
    <property type="match status" value="1"/>
</dbReference>
<evidence type="ECO:0000256" key="23">
    <source>
        <dbReference type="ARBA" id="ARBA00023276"/>
    </source>
</evidence>
<keyword evidence="12 25" id="KW-0812">Transmembrane</keyword>
<keyword evidence="10" id="KW-0934">Plastid</keyword>
<comment type="similarity">
    <text evidence="3 24">Belongs to the intron maturase 2 family. MatK subfamily.</text>
</comment>
<keyword evidence="20" id="KW-0157">Chromophore</keyword>
<evidence type="ECO:0000256" key="5">
    <source>
        <dbReference type="ARBA" id="ARBA00022448"/>
    </source>
</evidence>
<comment type="function">
    <text evidence="24">Usually encoded in the trnK tRNA gene intron. Probably assists in splicing its own and other chloroplast group II introns.</text>
</comment>
<dbReference type="InterPro" id="IPR024937">
    <property type="entry name" value="Domain_X"/>
</dbReference>
<evidence type="ECO:0000256" key="8">
    <source>
        <dbReference type="ARBA" id="ARBA00022531"/>
    </source>
</evidence>
<keyword evidence="9" id="KW-0597">Phosphoprotein</keyword>
<comment type="subcellular location">
    <subcellularLocation>
        <location evidence="1">Membrane</location>
        <topology evidence="1">Multi-pass membrane protein</topology>
    </subcellularLocation>
    <subcellularLocation>
        <location evidence="2 24">Plastid</location>
        <location evidence="2 24">Chloroplast</location>
    </subcellularLocation>
</comment>
<evidence type="ECO:0000256" key="9">
    <source>
        <dbReference type="ARBA" id="ARBA00022553"/>
    </source>
</evidence>
<keyword evidence="22 25" id="KW-0472">Membrane</keyword>
<dbReference type="EMBL" id="JAGFBR010000107">
    <property type="protein sequence ID" value="KAH0447234.1"/>
    <property type="molecule type" value="Genomic_DNA"/>
</dbReference>
<dbReference type="GO" id="GO:0008033">
    <property type="term" value="P:tRNA processing"/>
    <property type="evidence" value="ECO:0007669"/>
    <property type="project" value="UniProtKB-KW"/>
</dbReference>
<reference evidence="29" key="2">
    <citation type="submission" date="2021-03" db="EMBL/GenBank/DDBJ databases">
        <authorList>
            <person name="Zhang Y."/>
            <person name="Zhang G.-Q."/>
            <person name="Huang T."/>
            <person name="Niu S.-C."/>
            <person name="Liu Z.-J."/>
        </authorList>
    </citation>
    <scope>NUCLEOTIDE SEQUENCE</scope>
    <source>
        <strain evidence="29">Lindl</strain>
        <tissue evidence="29">Fresh leaves</tissue>
    </source>
</reference>
<accession>A0AAV7FTV6</accession>
<dbReference type="GO" id="GO:0009523">
    <property type="term" value="C:photosystem II"/>
    <property type="evidence" value="ECO:0007669"/>
    <property type="project" value="UniProtKB-KW"/>
</dbReference>
<keyword evidence="8" id="KW-0602">Photosynthesis</keyword>
<name>A0AAV7FTV6_DENCH</name>
<dbReference type="HAMAP" id="MF_01390">
    <property type="entry name" value="MatK"/>
    <property type="match status" value="1"/>
</dbReference>
<evidence type="ECO:0000313" key="29">
    <source>
        <dbReference type="EMBL" id="KAH0447234.1"/>
    </source>
</evidence>
<dbReference type="GO" id="GO:0046872">
    <property type="term" value="F:metal ion binding"/>
    <property type="evidence" value="ECO:0007669"/>
    <property type="project" value="UniProtKB-KW"/>
</dbReference>
<reference evidence="29 30" key="1">
    <citation type="journal article" date="2021" name="Hortic Res">
        <title>Chromosome-scale assembly of the Dendrobium chrysotoxum genome enhances the understanding of orchid evolution.</title>
        <authorList>
            <person name="Zhang Y."/>
            <person name="Zhang G.Q."/>
            <person name="Zhang D."/>
            <person name="Liu X.D."/>
            <person name="Xu X.Y."/>
            <person name="Sun W.H."/>
            <person name="Yu X."/>
            <person name="Zhu X."/>
            <person name="Wang Z.W."/>
            <person name="Zhao X."/>
            <person name="Zhong W.Y."/>
            <person name="Chen H."/>
            <person name="Yin W.L."/>
            <person name="Huang T."/>
            <person name="Niu S.C."/>
            <person name="Liu Z.J."/>
        </authorList>
    </citation>
    <scope>NUCLEOTIDE SEQUENCE [LARGE SCALE GENOMIC DNA]</scope>
    <source>
        <strain evidence="29">Lindl</strain>
    </source>
</reference>
<evidence type="ECO:0000259" key="27">
    <source>
        <dbReference type="Pfam" id="PF01824"/>
    </source>
</evidence>
<feature type="domain" description="Domain X" evidence="26">
    <location>
        <begin position="342"/>
        <end position="420"/>
    </location>
</feature>
<dbReference type="EMBL" id="JAGFBR010000127">
    <property type="protein sequence ID" value="KAH0447034.1"/>
    <property type="molecule type" value="Genomic_DNA"/>
</dbReference>
<dbReference type="AlphaFoldDB" id="A0AAV7FTV6"/>
<dbReference type="InterPro" id="IPR036854">
    <property type="entry name" value="Photo_II_D1/D2_sf"/>
</dbReference>
<evidence type="ECO:0000256" key="21">
    <source>
        <dbReference type="ARBA" id="ARBA00023004"/>
    </source>
</evidence>
<keyword evidence="13 24" id="KW-0819">tRNA processing</keyword>
<dbReference type="InterPro" id="IPR024942">
    <property type="entry name" value="Maturase_MatK_N"/>
</dbReference>
<evidence type="ECO:0000256" key="2">
    <source>
        <dbReference type="ARBA" id="ARBA00004229"/>
    </source>
</evidence>
<keyword evidence="5" id="KW-0813">Transport</keyword>
<dbReference type="GO" id="GO:0008380">
    <property type="term" value="P:RNA splicing"/>
    <property type="evidence" value="ECO:0007669"/>
    <property type="project" value="UniProtKB-UniRule"/>
</dbReference>
<organism evidence="29 30">
    <name type="scientific">Dendrobium chrysotoxum</name>
    <name type="common">Orchid</name>
    <dbReference type="NCBI Taxonomy" id="161865"/>
    <lineage>
        <taxon>Eukaryota</taxon>
        <taxon>Viridiplantae</taxon>
        <taxon>Streptophyta</taxon>
        <taxon>Embryophyta</taxon>
        <taxon>Tracheophyta</taxon>
        <taxon>Spermatophyta</taxon>
        <taxon>Magnoliopsida</taxon>
        <taxon>Liliopsida</taxon>
        <taxon>Asparagales</taxon>
        <taxon>Orchidaceae</taxon>
        <taxon>Epidendroideae</taxon>
        <taxon>Malaxideae</taxon>
        <taxon>Dendrobiinae</taxon>
        <taxon>Dendrobium</taxon>
    </lineage>
</organism>
<keyword evidence="19" id="KW-0007">Acetylation</keyword>
<dbReference type="GO" id="GO:0009772">
    <property type="term" value="P:photosynthetic electron transport in photosystem II"/>
    <property type="evidence" value="ECO:0007669"/>
    <property type="project" value="InterPro"/>
</dbReference>
<keyword evidence="30" id="KW-1185">Reference proteome</keyword>
<dbReference type="Pfam" id="PF01824">
    <property type="entry name" value="MatK_N"/>
    <property type="match status" value="2"/>
</dbReference>
<evidence type="ECO:0000256" key="16">
    <source>
        <dbReference type="ARBA" id="ARBA00022884"/>
    </source>
</evidence>
<evidence type="ECO:0000256" key="7">
    <source>
        <dbReference type="ARBA" id="ARBA00022528"/>
    </source>
</evidence>
<gene>
    <name evidence="24" type="primary">matK</name>
    <name evidence="29" type="ORF">IEQ34_023931</name>
    <name evidence="28" type="ORF">IEQ34_024136</name>
</gene>
<dbReference type="InterPro" id="IPR002866">
    <property type="entry name" value="Maturase_MatK"/>
</dbReference>
<feature type="domain" description="Maturase MatK N-terminal" evidence="27">
    <location>
        <begin position="113"/>
        <end position="314"/>
    </location>
</feature>
<evidence type="ECO:0000256" key="14">
    <source>
        <dbReference type="ARBA" id="ARBA00022723"/>
    </source>
</evidence>
<dbReference type="Pfam" id="PF00124">
    <property type="entry name" value="Photo_RC"/>
    <property type="match status" value="1"/>
</dbReference>
<evidence type="ECO:0000256" key="24">
    <source>
        <dbReference type="HAMAP-Rule" id="MF_01390"/>
    </source>
</evidence>
<evidence type="ECO:0000256" key="18">
    <source>
        <dbReference type="ARBA" id="ARBA00022989"/>
    </source>
</evidence>
<evidence type="ECO:0000256" key="3">
    <source>
        <dbReference type="ARBA" id="ARBA00006621"/>
    </source>
</evidence>
<sequence length="563" mass="67444">MYFNGRITRIFRLKKSRFRQQNFLYPLLLKEYIYSLAHYHSFNSLIFYEPVEILGYEKKSSLVLVKRLITRMYQQKSLISSDSNQNEFWGHKNSFSSQMKTKISEFTIYSFNIYIFYEKFSHFNYVSDLLIPHPIHLEILVKILQCWIKDVPSLHFLRLFFHEYHNLNSLITSKKSIYVFSKRKKRFFWFLHNSNSYVYECEYIFLFLRKQSSYLRSISSGVFLERTHFYGKREYLLVVCCNSFQRILWFLKDTFIHYVRYQGKAILASKGTLILMKKWKFHLVNFWQSYFHFWFQPYRIHIKQLPNYSFSFLGFFSSVLKNPLVVRNQMLENSFLRNTLTKKLDTIAPVISLIGSLSSILYCIGKPIWTDSDILDRFCRICRNLCRYHSGSSKKQVLYRRKYILRLSCARTLARKHKRKVQYALLCEEEKSLSLIFLQKIPFLLHGLHRERIWYLDIIRINDLRRESTSLWGRFCNWITSTENRLYIGWFGVLMIPTLLTATSVFIIAFIAAPPVDIDGIREPVSGFMETILSQVCLTQQHLLMSGYTIYNGGPYELIVLHF</sequence>
<dbReference type="SUPFAM" id="SSF81483">
    <property type="entry name" value="Bacterial photosystem II reaction centre, L and M subunits"/>
    <property type="match status" value="1"/>
</dbReference>
<dbReference type="PANTHER" id="PTHR34811:SF1">
    <property type="entry name" value="MATURASE K"/>
    <property type="match status" value="1"/>
</dbReference>
<keyword evidence="11 24" id="KW-0507">mRNA processing</keyword>
<evidence type="ECO:0000256" key="15">
    <source>
        <dbReference type="ARBA" id="ARBA00022842"/>
    </source>
</evidence>
<keyword evidence="18 25" id="KW-1133">Transmembrane helix</keyword>
<keyword evidence="6" id="KW-0148">Chlorophyll</keyword>
<evidence type="ECO:0000256" key="13">
    <source>
        <dbReference type="ARBA" id="ARBA00022694"/>
    </source>
</evidence>
<dbReference type="GO" id="GO:0009507">
    <property type="term" value="C:chloroplast"/>
    <property type="evidence" value="ECO:0007669"/>
    <property type="project" value="UniProtKB-SubCell"/>
</dbReference>